<organism evidence="11 12">
    <name type="scientific">Aureobasidium pullulans</name>
    <name type="common">Black yeast</name>
    <name type="synonym">Pullularia pullulans</name>
    <dbReference type="NCBI Taxonomy" id="5580"/>
    <lineage>
        <taxon>Eukaryota</taxon>
        <taxon>Fungi</taxon>
        <taxon>Dikarya</taxon>
        <taxon>Ascomycota</taxon>
        <taxon>Pezizomycotina</taxon>
        <taxon>Dothideomycetes</taxon>
        <taxon>Dothideomycetidae</taxon>
        <taxon>Dothideales</taxon>
        <taxon>Saccotheciaceae</taxon>
        <taxon>Aureobasidium</taxon>
    </lineage>
</organism>
<keyword evidence="8 9" id="KW-0472">Membrane</keyword>
<evidence type="ECO:0000256" key="1">
    <source>
        <dbReference type="ARBA" id="ARBA00004448"/>
    </source>
</evidence>
<reference evidence="11 12" key="1">
    <citation type="submission" date="2018-10" db="EMBL/GenBank/DDBJ databases">
        <title>Fifty Aureobasidium pullulans genomes reveal a recombining polyextremotolerant generalist.</title>
        <authorList>
            <person name="Gostincar C."/>
            <person name="Turk M."/>
            <person name="Zajc J."/>
            <person name="Gunde-Cimerman N."/>
        </authorList>
    </citation>
    <scope>NUCLEOTIDE SEQUENCE [LARGE SCALE GENOMIC DNA]</scope>
    <source>
        <strain evidence="11 12">EXF-9785</strain>
    </source>
</reference>
<dbReference type="SUPFAM" id="SSF103506">
    <property type="entry name" value="Mitochondrial carrier"/>
    <property type="match status" value="1"/>
</dbReference>
<keyword evidence="6" id="KW-1133">Transmembrane helix</keyword>
<evidence type="ECO:0000256" key="10">
    <source>
        <dbReference type="RuleBase" id="RU000488"/>
    </source>
</evidence>
<evidence type="ECO:0000256" key="7">
    <source>
        <dbReference type="ARBA" id="ARBA00023128"/>
    </source>
</evidence>
<comment type="similarity">
    <text evidence="10">Belongs to the mitochondrial carrier (TC 2.A.29) family.</text>
</comment>
<evidence type="ECO:0000313" key="12">
    <source>
        <dbReference type="Proteomes" id="UP000308953"/>
    </source>
</evidence>
<dbReference type="GO" id="GO:1990519">
    <property type="term" value="P:pyrimidine nucleotide import into mitochondrion"/>
    <property type="evidence" value="ECO:0007669"/>
    <property type="project" value="TreeGrafter"/>
</dbReference>
<dbReference type="Gene3D" id="1.50.40.10">
    <property type="entry name" value="Mitochondrial carrier domain"/>
    <property type="match status" value="2"/>
</dbReference>
<evidence type="ECO:0000256" key="9">
    <source>
        <dbReference type="PROSITE-ProRule" id="PRU00282"/>
    </source>
</evidence>
<keyword evidence="4" id="KW-0677">Repeat</keyword>
<dbReference type="InterPro" id="IPR018108">
    <property type="entry name" value="MCP_transmembrane"/>
</dbReference>
<comment type="caution">
    <text evidence="11">The sequence shown here is derived from an EMBL/GenBank/DDBJ whole genome shotgun (WGS) entry which is preliminary data.</text>
</comment>
<proteinExistence type="inferred from homology"/>
<sequence>TSHVLRAYTNKQRWSQVDHKTGVFQEFFYLIGSNQFETPSNWFTFGSWHFVPIPHSKAIQDLLDNLHLAQGLFLRDVAMPDAQHVRLQEKSWPHLVAGGAGGIATAIATAPLDVLRTRLQSNLYSHLRQRNAATTMPQASFAKVWLDHVKTKSQNVISTQKLQGWRGLYTGLGPSILGMAPATAIKFYTYGNCKRIYANWFHVEDNASSVHTAAAVTAGILTGTATNPIWLIKTRMQLDNSPSTSLPRHRNSFQYAMQIFKQEGIWGFYRGLSASYLSVAESALHLVLYERIKEISQISVDIPQKASDCKLPSQHTPWHRILSYLGIGGSAGIAKLIAGVIAYPHEVSYTDTFTSSSTAQWRAQIYVADSVFPNDLERRRGPGVLWRDYTTHVARRAFSCDNAWGIRGGSSPPSIMVISQGTLSRPARATRCLLVPCKRTCVHPEGGIVGLLG</sequence>
<dbReference type="PANTHER" id="PTHR45829:SF4">
    <property type="entry name" value="MITOCHONDRIAL CARRIER PROTEIN RIM2"/>
    <property type="match status" value="1"/>
</dbReference>
<keyword evidence="3 9" id="KW-0812">Transmembrane</keyword>
<dbReference type="GO" id="GO:0005743">
    <property type="term" value="C:mitochondrial inner membrane"/>
    <property type="evidence" value="ECO:0007669"/>
    <property type="project" value="UniProtKB-SubCell"/>
</dbReference>
<evidence type="ECO:0000256" key="8">
    <source>
        <dbReference type="ARBA" id="ARBA00023136"/>
    </source>
</evidence>
<dbReference type="InterPro" id="IPR049562">
    <property type="entry name" value="SLC25A33/36-like"/>
</dbReference>
<dbReference type="PANTHER" id="PTHR45829">
    <property type="entry name" value="MITOCHONDRIAL CARRIER PROTEIN RIM2"/>
    <property type="match status" value="1"/>
</dbReference>
<evidence type="ECO:0000256" key="6">
    <source>
        <dbReference type="ARBA" id="ARBA00022989"/>
    </source>
</evidence>
<feature type="non-terminal residue" evidence="11">
    <location>
        <position position="1"/>
    </location>
</feature>
<keyword evidence="2 10" id="KW-0813">Transport</keyword>
<feature type="repeat" description="Solcar" evidence="9">
    <location>
        <begin position="206"/>
        <end position="295"/>
    </location>
</feature>
<comment type="subcellular location">
    <subcellularLocation>
        <location evidence="1">Mitochondrion inner membrane</location>
        <topology evidence="1">Multi-pass membrane protein</topology>
    </subcellularLocation>
</comment>
<gene>
    <name evidence="11" type="ORF">D6D10_08621</name>
</gene>
<evidence type="ECO:0000256" key="5">
    <source>
        <dbReference type="ARBA" id="ARBA00022792"/>
    </source>
</evidence>
<feature type="repeat" description="Solcar" evidence="9">
    <location>
        <begin position="89"/>
        <end position="196"/>
    </location>
</feature>
<dbReference type="AlphaFoldDB" id="A0A4S9E8R6"/>
<dbReference type="Proteomes" id="UP000308953">
    <property type="component" value="Unassembled WGS sequence"/>
</dbReference>
<keyword evidence="7" id="KW-0496">Mitochondrion</keyword>
<evidence type="ECO:0000313" key="11">
    <source>
        <dbReference type="EMBL" id="THX30511.1"/>
    </source>
</evidence>
<evidence type="ECO:0000256" key="3">
    <source>
        <dbReference type="ARBA" id="ARBA00022692"/>
    </source>
</evidence>
<dbReference type="InterPro" id="IPR023395">
    <property type="entry name" value="MCP_dom_sf"/>
</dbReference>
<dbReference type="EMBL" id="QZAV01000303">
    <property type="protein sequence ID" value="THX30511.1"/>
    <property type="molecule type" value="Genomic_DNA"/>
</dbReference>
<name>A0A4S9E8R6_AURPU</name>
<dbReference type="PROSITE" id="PS50920">
    <property type="entry name" value="SOLCAR"/>
    <property type="match status" value="2"/>
</dbReference>
<dbReference type="Pfam" id="PF00153">
    <property type="entry name" value="Mito_carr"/>
    <property type="match status" value="2"/>
</dbReference>
<accession>A0A4S9E8R6</accession>
<evidence type="ECO:0000256" key="2">
    <source>
        <dbReference type="ARBA" id="ARBA00022448"/>
    </source>
</evidence>
<protein>
    <submittedName>
        <fullName evidence="11">Carrier protein Rim2p/Mrs12p</fullName>
    </submittedName>
</protein>
<dbReference type="GO" id="GO:0015218">
    <property type="term" value="F:pyrimidine nucleotide transmembrane transporter activity"/>
    <property type="evidence" value="ECO:0007669"/>
    <property type="project" value="InterPro"/>
</dbReference>
<evidence type="ECO:0000256" key="4">
    <source>
        <dbReference type="ARBA" id="ARBA00022737"/>
    </source>
</evidence>
<keyword evidence="5" id="KW-0999">Mitochondrion inner membrane</keyword>